<protein>
    <recommendedName>
        <fullName evidence="2">UspA domain-containing protein</fullName>
    </recommendedName>
</protein>
<evidence type="ECO:0000313" key="3">
    <source>
        <dbReference type="EMBL" id="CAI78502.1"/>
    </source>
</evidence>
<accession>Q2Z098</accession>
<dbReference type="AlphaFoldDB" id="Q2Z098"/>
<dbReference type="InterPro" id="IPR014729">
    <property type="entry name" value="Rossmann-like_a/b/a_fold"/>
</dbReference>
<dbReference type="SUPFAM" id="SSF52402">
    <property type="entry name" value="Adenine nucleotide alpha hydrolases-like"/>
    <property type="match status" value="1"/>
</dbReference>
<feature type="domain" description="UspA" evidence="2">
    <location>
        <begin position="1"/>
        <end position="146"/>
    </location>
</feature>
<dbReference type="PRINTS" id="PR01438">
    <property type="entry name" value="UNVRSLSTRESS"/>
</dbReference>
<dbReference type="CDD" id="cd00293">
    <property type="entry name" value="USP-like"/>
    <property type="match status" value="1"/>
</dbReference>
<dbReference type="Pfam" id="PF00582">
    <property type="entry name" value="Usp"/>
    <property type="match status" value="1"/>
</dbReference>
<evidence type="ECO:0000259" key="2">
    <source>
        <dbReference type="Pfam" id="PF00582"/>
    </source>
</evidence>
<comment type="similarity">
    <text evidence="1">Belongs to the universal stress protein A family.</text>
</comment>
<reference evidence="3" key="1">
    <citation type="journal article" date="2005" name="Environ. Microbiol.">
        <title>Lateral gene transfer and phylogenetic assignment of environmental fosmid clones.</title>
        <authorList>
            <person name="Nesbo C.L."/>
            <person name="Boucher Y."/>
            <person name="Dlutek M."/>
            <person name="Doolittle F.W."/>
        </authorList>
    </citation>
    <scope>NUCLEOTIDE SEQUENCE</scope>
</reference>
<dbReference type="InterPro" id="IPR006016">
    <property type="entry name" value="UspA"/>
</dbReference>
<evidence type="ECO:0000256" key="1">
    <source>
        <dbReference type="ARBA" id="ARBA00008791"/>
    </source>
</evidence>
<proteinExistence type="inferred from homology"/>
<organism evidence="3">
    <name type="scientific">uncultured beta proteobacterium</name>
    <dbReference type="NCBI Taxonomy" id="86027"/>
    <lineage>
        <taxon>Bacteria</taxon>
        <taxon>Pseudomonadati</taxon>
        <taxon>Pseudomonadota</taxon>
        <taxon>Betaproteobacteria</taxon>
        <taxon>environmental samples</taxon>
    </lineage>
</organism>
<dbReference type="PANTHER" id="PTHR46268:SF15">
    <property type="entry name" value="UNIVERSAL STRESS PROTEIN HP_0031"/>
    <property type="match status" value="1"/>
</dbReference>
<dbReference type="Gene3D" id="3.40.50.620">
    <property type="entry name" value="HUPs"/>
    <property type="match status" value="1"/>
</dbReference>
<dbReference type="EMBL" id="AJ937761">
    <property type="protein sequence ID" value="CAI78502.1"/>
    <property type="molecule type" value="Genomic_DNA"/>
</dbReference>
<dbReference type="PANTHER" id="PTHR46268">
    <property type="entry name" value="STRESS RESPONSE PROTEIN NHAX"/>
    <property type="match status" value="1"/>
</dbReference>
<dbReference type="InterPro" id="IPR006015">
    <property type="entry name" value="Universal_stress_UspA"/>
</dbReference>
<sequence length="148" mass="15663">MFKRILVAVDGSDTAALALQESIRLASEVQAQLRLVYVIDIINLNVGVDFPFPPEVSGSLARTGRDILDKAGAVAREAGVSAETALIKIDTLGQRIPEMIAADAEAWPADLIVIGTHGRRGLSHLFLGSVAEGVARVATKPVLLIRGK</sequence>
<name>Q2Z098_9PROT</name>